<dbReference type="AlphaFoldDB" id="A0A653D0B8"/>
<organism evidence="1 2">
    <name type="scientific">Callosobruchus maculatus</name>
    <name type="common">Southern cowpea weevil</name>
    <name type="synonym">Pulse bruchid</name>
    <dbReference type="NCBI Taxonomy" id="64391"/>
    <lineage>
        <taxon>Eukaryota</taxon>
        <taxon>Metazoa</taxon>
        <taxon>Ecdysozoa</taxon>
        <taxon>Arthropoda</taxon>
        <taxon>Hexapoda</taxon>
        <taxon>Insecta</taxon>
        <taxon>Pterygota</taxon>
        <taxon>Neoptera</taxon>
        <taxon>Endopterygota</taxon>
        <taxon>Coleoptera</taxon>
        <taxon>Polyphaga</taxon>
        <taxon>Cucujiformia</taxon>
        <taxon>Chrysomeloidea</taxon>
        <taxon>Chrysomelidae</taxon>
        <taxon>Bruchinae</taxon>
        <taxon>Bruchini</taxon>
        <taxon>Callosobruchus</taxon>
    </lineage>
</organism>
<evidence type="ECO:0000313" key="2">
    <source>
        <dbReference type="Proteomes" id="UP000410492"/>
    </source>
</evidence>
<name>A0A653D0B8_CALMS</name>
<feature type="non-terminal residue" evidence="1">
    <location>
        <position position="73"/>
    </location>
</feature>
<dbReference type="EMBL" id="CAACVG010009564">
    <property type="protein sequence ID" value="VEN53568.1"/>
    <property type="molecule type" value="Genomic_DNA"/>
</dbReference>
<sequence>MLCGTPRPTSGSSSRSSATFLHTHALLPLQYNSHDDQFRYRTNQHLDRQQFYPCQNHLGDDKFVVFDPEALCY</sequence>
<reference evidence="1 2" key="1">
    <citation type="submission" date="2019-01" db="EMBL/GenBank/DDBJ databases">
        <authorList>
            <person name="Sayadi A."/>
        </authorList>
    </citation>
    <scope>NUCLEOTIDE SEQUENCE [LARGE SCALE GENOMIC DNA]</scope>
</reference>
<protein>
    <submittedName>
        <fullName evidence="1">Uncharacterized protein</fullName>
    </submittedName>
</protein>
<keyword evidence="2" id="KW-1185">Reference proteome</keyword>
<dbReference type="Proteomes" id="UP000410492">
    <property type="component" value="Unassembled WGS sequence"/>
</dbReference>
<accession>A0A653D0B8</accession>
<proteinExistence type="predicted"/>
<evidence type="ECO:0000313" key="1">
    <source>
        <dbReference type="EMBL" id="VEN53568.1"/>
    </source>
</evidence>
<gene>
    <name evidence="1" type="ORF">CALMAC_LOCUS13337</name>
</gene>